<organism evidence="1 2">
    <name type="scientific">Halorubrum aquaticum</name>
    <dbReference type="NCBI Taxonomy" id="387340"/>
    <lineage>
        <taxon>Archaea</taxon>
        <taxon>Methanobacteriati</taxon>
        <taxon>Methanobacteriota</taxon>
        <taxon>Stenosarchaea group</taxon>
        <taxon>Halobacteria</taxon>
        <taxon>Halobacteriales</taxon>
        <taxon>Haloferacaceae</taxon>
        <taxon>Halorubrum</taxon>
    </lineage>
</organism>
<gene>
    <name evidence="1" type="ORF">SAMN04488066_10694</name>
</gene>
<protein>
    <submittedName>
        <fullName evidence="1">Uncharacterized protein</fullName>
    </submittedName>
</protein>
<dbReference type="AlphaFoldDB" id="A0A1I3AL68"/>
<name>A0A1I3AL68_9EURY</name>
<keyword evidence="2" id="KW-1185">Reference proteome</keyword>
<proteinExistence type="predicted"/>
<evidence type="ECO:0000313" key="2">
    <source>
        <dbReference type="Proteomes" id="UP000323537"/>
    </source>
</evidence>
<evidence type="ECO:0000313" key="1">
    <source>
        <dbReference type="EMBL" id="SFH50742.1"/>
    </source>
</evidence>
<accession>A0A1I3AL68</accession>
<sequence>MALLPFRTESDTYSTSVTMDASTVGDTTVTAAVYASRELEPAILEAIYDHGSGIEFKPFYNKANDYEHAVRRDFTEAVLQEFPEHIRVFSHRQSLDGNEDTQQVEAVHSAIHVHDILNTVAEPPAVIVDGNEQQAKPFVAALGGLRDDRPLVAHCQKSEFYYPAALLADLVSNHLAHRINSTDTMPRAGELVIPAPRAKHHRGQDWGQAISATYRNSPEYTPPTLPALRGNTVRERVNCWYEGAVMPHEGVDEPMSDSVTRVVNALQRNGYDDLAEKLREL</sequence>
<reference evidence="1 2" key="1">
    <citation type="submission" date="2016-10" db="EMBL/GenBank/DDBJ databases">
        <authorList>
            <person name="Varghese N."/>
            <person name="Submissions S."/>
        </authorList>
    </citation>
    <scope>NUCLEOTIDE SEQUENCE [LARGE SCALE GENOMIC DNA]</scope>
    <source>
        <strain evidence="1 2">CGMCC 1.6377</strain>
    </source>
</reference>
<dbReference type="EMBL" id="FOPZ01000006">
    <property type="protein sequence ID" value="SFH50742.1"/>
    <property type="molecule type" value="Genomic_DNA"/>
</dbReference>
<dbReference type="Proteomes" id="UP000323537">
    <property type="component" value="Unassembled WGS sequence"/>
</dbReference>